<evidence type="ECO:0000313" key="4">
    <source>
        <dbReference type="Proteomes" id="UP000012073"/>
    </source>
</evidence>
<accession>R7QMP0</accession>
<dbReference type="AlphaFoldDB" id="R7QMP0"/>
<dbReference type="PhylomeDB" id="R7QMP0"/>
<dbReference type="RefSeq" id="XP_005718908.1">
    <property type="nucleotide sequence ID" value="XM_005718851.1"/>
</dbReference>
<reference evidence="4" key="1">
    <citation type="journal article" date="2013" name="Proc. Natl. Acad. Sci. U.S.A.">
        <title>Genome structure and metabolic features in the red seaweed Chondrus crispus shed light on evolution of the Archaeplastida.</title>
        <authorList>
            <person name="Collen J."/>
            <person name="Porcel B."/>
            <person name="Carre W."/>
            <person name="Ball S.G."/>
            <person name="Chaparro C."/>
            <person name="Tonon T."/>
            <person name="Barbeyron T."/>
            <person name="Michel G."/>
            <person name="Noel B."/>
            <person name="Valentin K."/>
            <person name="Elias M."/>
            <person name="Artiguenave F."/>
            <person name="Arun A."/>
            <person name="Aury J.M."/>
            <person name="Barbosa-Neto J.F."/>
            <person name="Bothwell J.H."/>
            <person name="Bouget F.Y."/>
            <person name="Brillet L."/>
            <person name="Cabello-Hurtado F."/>
            <person name="Capella-Gutierrez S."/>
            <person name="Charrier B."/>
            <person name="Cladiere L."/>
            <person name="Cock J.M."/>
            <person name="Coelho S.M."/>
            <person name="Colleoni C."/>
            <person name="Czjzek M."/>
            <person name="Da Silva C."/>
            <person name="Delage L."/>
            <person name="Denoeud F."/>
            <person name="Deschamps P."/>
            <person name="Dittami S.M."/>
            <person name="Gabaldon T."/>
            <person name="Gachon C.M."/>
            <person name="Groisillier A."/>
            <person name="Herve C."/>
            <person name="Jabbari K."/>
            <person name="Katinka M."/>
            <person name="Kloareg B."/>
            <person name="Kowalczyk N."/>
            <person name="Labadie K."/>
            <person name="Leblanc C."/>
            <person name="Lopez P.J."/>
            <person name="McLachlan D.H."/>
            <person name="Meslet-Cladiere L."/>
            <person name="Moustafa A."/>
            <person name="Nehr Z."/>
            <person name="Nyvall Collen P."/>
            <person name="Panaud O."/>
            <person name="Partensky F."/>
            <person name="Poulain J."/>
            <person name="Rensing S.A."/>
            <person name="Rousvoal S."/>
            <person name="Samson G."/>
            <person name="Symeonidi A."/>
            <person name="Weissenbach J."/>
            <person name="Zambounis A."/>
            <person name="Wincker P."/>
            <person name="Boyen C."/>
        </authorList>
    </citation>
    <scope>NUCLEOTIDE SEQUENCE [LARGE SCALE GENOMIC DNA]</scope>
    <source>
        <strain evidence="4">cv. Stackhouse</strain>
    </source>
</reference>
<organism evidence="3 4">
    <name type="scientific">Chondrus crispus</name>
    <name type="common">Carrageen Irish moss</name>
    <name type="synonym">Polymorpha crispa</name>
    <dbReference type="NCBI Taxonomy" id="2769"/>
    <lineage>
        <taxon>Eukaryota</taxon>
        <taxon>Rhodophyta</taxon>
        <taxon>Florideophyceae</taxon>
        <taxon>Rhodymeniophycidae</taxon>
        <taxon>Gigartinales</taxon>
        <taxon>Gigartinaceae</taxon>
        <taxon>Chondrus</taxon>
    </lineage>
</organism>
<dbReference type="KEGG" id="ccp:CHC_T00006715001"/>
<protein>
    <submittedName>
        <fullName evidence="3">Uncharacterized protein</fullName>
    </submittedName>
</protein>
<name>R7QMP0_CHOCR</name>
<keyword evidence="2" id="KW-0812">Transmembrane</keyword>
<evidence type="ECO:0000256" key="1">
    <source>
        <dbReference type="SAM" id="MobiDB-lite"/>
    </source>
</evidence>
<keyword evidence="2" id="KW-1133">Transmembrane helix</keyword>
<sequence length="472" mass="53284">MHYTPFKNVVTNNICNLLNRALQAVKTFLRSLPQVKMYHLPLVSLLCTFFAVAIASPVQVSPSFKLTAQSWRLRFTTRNHLPHYQNRFRGHAVMHRISSRRTAPLRKQGVSTESLEVVPNHNSLQAFRRRRTVSRNTAPFSRRVDMMKRHLVTALVEWPTDKDYIHSKASQANLRYLNEESTPRLQRADMQRSEIRKYAQDHPVLVKNTKNSEGTLVRPLPVVPRDGTTTEQCKSSEECLGDMFCADRDGQECTGGDLCRCFPPRGLVRCSSSSDCLRNGEVCVQLRESTACISQEVANDSGFEVVDDRPSEDEETVSGSDDVASTNPGVNNETGEACIDARALGHFPLNRLVFKTHAFSHVLCDTNDSCATRSHVVMFRGRAMRMRIYCELVGCRQATMGVNSPHFSRGMRIESKTKGLEYTGFAARYDTQVEESVIRMAIRLGFTGCITTIHKFPLYPTPYTGDTRSNMC</sequence>
<feature type="transmembrane region" description="Helical" evidence="2">
    <location>
        <begin position="38"/>
        <end position="58"/>
    </location>
</feature>
<feature type="region of interest" description="Disordered" evidence="1">
    <location>
        <begin position="305"/>
        <end position="327"/>
    </location>
</feature>
<proteinExistence type="predicted"/>
<evidence type="ECO:0000313" key="3">
    <source>
        <dbReference type="EMBL" id="CDF39003.1"/>
    </source>
</evidence>
<keyword evidence="2" id="KW-0472">Membrane</keyword>
<gene>
    <name evidence="3" type="ORF">CHC_T00006715001</name>
</gene>
<dbReference type="Proteomes" id="UP000012073">
    <property type="component" value="Unassembled WGS sequence"/>
</dbReference>
<dbReference type="Gramene" id="CDF39003">
    <property type="protein sequence ID" value="CDF39003"/>
    <property type="gene ID" value="CHC_T00006715001"/>
</dbReference>
<feature type="compositionally biased region" description="Polar residues" evidence="1">
    <location>
        <begin position="317"/>
        <end position="327"/>
    </location>
</feature>
<dbReference type="OrthoDB" id="12214at2759"/>
<keyword evidence="4" id="KW-1185">Reference proteome</keyword>
<evidence type="ECO:0000256" key="2">
    <source>
        <dbReference type="SAM" id="Phobius"/>
    </source>
</evidence>
<dbReference type="EMBL" id="HG001983">
    <property type="protein sequence ID" value="CDF39003.1"/>
    <property type="molecule type" value="Genomic_DNA"/>
</dbReference>
<dbReference type="GeneID" id="17326621"/>